<dbReference type="SUPFAM" id="SSF56784">
    <property type="entry name" value="HAD-like"/>
    <property type="match status" value="1"/>
</dbReference>
<dbReference type="Pfam" id="PF13419">
    <property type="entry name" value="HAD_2"/>
    <property type="match status" value="1"/>
</dbReference>
<dbReference type="EMBL" id="BSNS01000006">
    <property type="protein sequence ID" value="GLQ53781.1"/>
    <property type="molecule type" value="Genomic_DNA"/>
</dbReference>
<organism evidence="1 2">
    <name type="scientific">Devosia nitrariae</name>
    <dbReference type="NCBI Taxonomy" id="2071872"/>
    <lineage>
        <taxon>Bacteria</taxon>
        <taxon>Pseudomonadati</taxon>
        <taxon>Pseudomonadota</taxon>
        <taxon>Alphaproteobacteria</taxon>
        <taxon>Hyphomicrobiales</taxon>
        <taxon>Devosiaceae</taxon>
        <taxon>Devosia</taxon>
    </lineage>
</organism>
<dbReference type="InterPro" id="IPR023214">
    <property type="entry name" value="HAD_sf"/>
</dbReference>
<protein>
    <submittedName>
        <fullName evidence="1">Haloacid dehalogenase</fullName>
    </submittedName>
</protein>
<dbReference type="PANTHER" id="PTHR18901">
    <property type="entry name" value="2-DEOXYGLUCOSE-6-PHOSPHATE PHOSPHATASE 2"/>
    <property type="match status" value="1"/>
</dbReference>
<accession>A0ABQ5W1M9</accession>
<gene>
    <name evidence="1" type="ORF">GCM10010862_10400</name>
</gene>
<evidence type="ECO:0000313" key="2">
    <source>
        <dbReference type="Proteomes" id="UP001156691"/>
    </source>
</evidence>
<sequence>MAGVLLDMDGTLLDTEVIYLSSTMAAMNSLGYPDAMEICHAMIGIPGPECEAMLLSRYGPQFSISGFNREFVIHRDRLLEQGLPLKPGASELIDALADAQIPRAVVTSSSRKTAERHLTLAGIRSRIEMVVTRDDVSRGKPAPDLYLLAAERLSLAPQSCLAIEDSTPGISAAHAAGIAAIMVPDILQPTADTRQMCAAVLPDLMAVLALLRTQGFLPGRVLQAD</sequence>
<dbReference type="Proteomes" id="UP001156691">
    <property type="component" value="Unassembled WGS sequence"/>
</dbReference>
<dbReference type="InterPro" id="IPR006439">
    <property type="entry name" value="HAD-SF_hydro_IA"/>
</dbReference>
<dbReference type="SFLD" id="SFLDS00003">
    <property type="entry name" value="Haloacid_Dehalogenase"/>
    <property type="match status" value="1"/>
</dbReference>
<dbReference type="RefSeq" id="WP_284339233.1">
    <property type="nucleotide sequence ID" value="NZ_BSNS01000006.1"/>
</dbReference>
<keyword evidence="2" id="KW-1185">Reference proteome</keyword>
<dbReference type="NCBIfam" id="TIGR01509">
    <property type="entry name" value="HAD-SF-IA-v3"/>
    <property type="match status" value="1"/>
</dbReference>
<dbReference type="Gene3D" id="3.40.50.1000">
    <property type="entry name" value="HAD superfamily/HAD-like"/>
    <property type="match status" value="1"/>
</dbReference>
<reference evidence="2" key="1">
    <citation type="journal article" date="2019" name="Int. J. Syst. Evol. Microbiol.">
        <title>The Global Catalogue of Microorganisms (GCM) 10K type strain sequencing project: providing services to taxonomists for standard genome sequencing and annotation.</title>
        <authorList>
            <consortium name="The Broad Institute Genomics Platform"/>
            <consortium name="The Broad Institute Genome Sequencing Center for Infectious Disease"/>
            <person name="Wu L."/>
            <person name="Ma J."/>
        </authorList>
    </citation>
    <scope>NUCLEOTIDE SEQUENCE [LARGE SCALE GENOMIC DNA]</scope>
    <source>
        <strain evidence="2">NBRC 112416</strain>
    </source>
</reference>
<dbReference type="SFLD" id="SFLDG01135">
    <property type="entry name" value="C1.5.6:_HAD__Beta-PGM__Phospha"/>
    <property type="match status" value="1"/>
</dbReference>
<dbReference type="PANTHER" id="PTHR18901:SF38">
    <property type="entry name" value="PSEUDOURIDINE-5'-PHOSPHATASE"/>
    <property type="match status" value="1"/>
</dbReference>
<dbReference type="InterPro" id="IPR036412">
    <property type="entry name" value="HAD-like_sf"/>
</dbReference>
<dbReference type="Gene3D" id="1.10.150.240">
    <property type="entry name" value="Putative phosphatase, domain 2"/>
    <property type="match status" value="1"/>
</dbReference>
<dbReference type="SFLD" id="SFLDG01129">
    <property type="entry name" value="C1.5:_HAD__Beta-PGM__Phosphata"/>
    <property type="match status" value="1"/>
</dbReference>
<name>A0ABQ5W1M9_9HYPH</name>
<dbReference type="InterPro" id="IPR041492">
    <property type="entry name" value="HAD_2"/>
</dbReference>
<dbReference type="InterPro" id="IPR023198">
    <property type="entry name" value="PGP-like_dom2"/>
</dbReference>
<evidence type="ECO:0000313" key="1">
    <source>
        <dbReference type="EMBL" id="GLQ53781.1"/>
    </source>
</evidence>
<dbReference type="PRINTS" id="PR00413">
    <property type="entry name" value="HADHALOGNASE"/>
</dbReference>
<proteinExistence type="predicted"/>
<comment type="caution">
    <text evidence="1">The sequence shown here is derived from an EMBL/GenBank/DDBJ whole genome shotgun (WGS) entry which is preliminary data.</text>
</comment>